<dbReference type="GO" id="GO:0005789">
    <property type="term" value="C:endoplasmic reticulum membrane"/>
    <property type="evidence" value="ECO:0007669"/>
    <property type="project" value="UniProtKB-SubCell"/>
</dbReference>
<evidence type="ECO:0000313" key="14">
    <source>
        <dbReference type="EMBL" id="CAD7647461.1"/>
    </source>
</evidence>
<dbReference type="GO" id="GO:0016712">
    <property type="term" value="F:oxidoreductase activity, acting on paired donors, with incorporation or reduction of molecular oxygen, reduced flavin or flavoprotein as one donor, and incorporation of one atom of oxygen"/>
    <property type="evidence" value="ECO:0007669"/>
    <property type="project" value="InterPro"/>
</dbReference>
<reference evidence="14" key="1">
    <citation type="submission" date="2020-11" db="EMBL/GenBank/DDBJ databases">
        <authorList>
            <person name="Tran Van P."/>
        </authorList>
    </citation>
    <scope>NUCLEOTIDE SEQUENCE</scope>
</reference>
<evidence type="ECO:0000256" key="1">
    <source>
        <dbReference type="ARBA" id="ARBA00001971"/>
    </source>
</evidence>
<keyword evidence="6" id="KW-0479">Metal-binding</keyword>
<organism evidence="14">
    <name type="scientific">Medioppia subpectinata</name>
    <dbReference type="NCBI Taxonomy" id="1979941"/>
    <lineage>
        <taxon>Eukaryota</taxon>
        <taxon>Metazoa</taxon>
        <taxon>Ecdysozoa</taxon>
        <taxon>Arthropoda</taxon>
        <taxon>Chelicerata</taxon>
        <taxon>Arachnida</taxon>
        <taxon>Acari</taxon>
        <taxon>Acariformes</taxon>
        <taxon>Sarcoptiformes</taxon>
        <taxon>Oribatida</taxon>
        <taxon>Brachypylina</taxon>
        <taxon>Oppioidea</taxon>
        <taxon>Oppiidae</taxon>
        <taxon>Medioppia</taxon>
    </lineage>
</organism>
<dbReference type="PANTHER" id="PTHR24302">
    <property type="entry name" value="CYTOCHROME P450 FAMILY 3"/>
    <property type="match status" value="1"/>
</dbReference>
<proteinExistence type="inferred from homology"/>
<evidence type="ECO:0000256" key="6">
    <source>
        <dbReference type="ARBA" id="ARBA00022723"/>
    </source>
</evidence>
<feature type="region of interest" description="Disordered" evidence="13">
    <location>
        <begin position="179"/>
        <end position="208"/>
    </location>
</feature>
<dbReference type="GO" id="GO:0020037">
    <property type="term" value="F:heme binding"/>
    <property type="evidence" value="ECO:0007669"/>
    <property type="project" value="InterPro"/>
</dbReference>
<dbReference type="PANTHER" id="PTHR24302:SF15">
    <property type="entry name" value="FATTY-ACID PEROXYGENASE"/>
    <property type="match status" value="1"/>
</dbReference>
<evidence type="ECO:0000256" key="2">
    <source>
        <dbReference type="ARBA" id="ARBA00004524"/>
    </source>
</evidence>
<dbReference type="Proteomes" id="UP000759131">
    <property type="component" value="Unassembled WGS sequence"/>
</dbReference>
<evidence type="ECO:0000256" key="12">
    <source>
        <dbReference type="ARBA" id="ARBA00023136"/>
    </source>
</evidence>
<dbReference type="InterPro" id="IPR001128">
    <property type="entry name" value="Cyt_P450"/>
</dbReference>
<evidence type="ECO:0000256" key="10">
    <source>
        <dbReference type="ARBA" id="ARBA00023004"/>
    </source>
</evidence>
<dbReference type="OrthoDB" id="6408550at2759"/>
<dbReference type="AlphaFoldDB" id="A0A7R9LVM0"/>
<dbReference type="GO" id="GO:0005506">
    <property type="term" value="F:iron ion binding"/>
    <property type="evidence" value="ECO:0007669"/>
    <property type="project" value="InterPro"/>
</dbReference>
<evidence type="ECO:0000313" key="15">
    <source>
        <dbReference type="Proteomes" id="UP000759131"/>
    </source>
</evidence>
<evidence type="ECO:0000256" key="9">
    <source>
        <dbReference type="ARBA" id="ARBA00023002"/>
    </source>
</evidence>
<evidence type="ECO:0000256" key="11">
    <source>
        <dbReference type="ARBA" id="ARBA00023033"/>
    </source>
</evidence>
<dbReference type="InterPro" id="IPR036396">
    <property type="entry name" value="Cyt_P450_sf"/>
</dbReference>
<comment type="similarity">
    <text evidence="4">Belongs to the cytochrome P450 family.</text>
</comment>
<name>A0A7R9LVM0_9ACAR</name>
<gene>
    <name evidence="14" type="ORF">OSB1V03_LOCUS21455</name>
</gene>
<dbReference type="PRINTS" id="PR01689">
    <property type="entry name" value="EP450IICYP3A"/>
</dbReference>
<evidence type="ECO:0000256" key="7">
    <source>
        <dbReference type="ARBA" id="ARBA00022824"/>
    </source>
</evidence>
<keyword evidence="5" id="KW-0349">Heme</keyword>
<evidence type="ECO:0000256" key="13">
    <source>
        <dbReference type="SAM" id="MobiDB-lite"/>
    </source>
</evidence>
<dbReference type="PRINTS" id="PR00464">
    <property type="entry name" value="EP450II"/>
</dbReference>
<keyword evidence="10" id="KW-0408">Iron</keyword>
<dbReference type="EMBL" id="CAJPIZ010039954">
    <property type="protein sequence ID" value="CAG2121509.1"/>
    <property type="molecule type" value="Genomic_DNA"/>
</dbReference>
<dbReference type="GO" id="GO:0008395">
    <property type="term" value="F:steroid hydroxylase activity"/>
    <property type="evidence" value="ECO:0007669"/>
    <property type="project" value="TreeGrafter"/>
</dbReference>
<keyword evidence="12" id="KW-0472">Membrane</keyword>
<dbReference type="Gene3D" id="1.10.630.10">
    <property type="entry name" value="Cytochrome P450"/>
    <property type="match status" value="1"/>
</dbReference>
<dbReference type="InterPro" id="IPR050705">
    <property type="entry name" value="Cytochrome_P450_3A"/>
</dbReference>
<keyword evidence="7" id="KW-0256">Endoplasmic reticulum</keyword>
<dbReference type="EMBL" id="OC894529">
    <property type="protein sequence ID" value="CAD7647461.1"/>
    <property type="molecule type" value="Genomic_DNA"/>
</dbReference>
<keyword evidence="11" id="KW-0503">Monooxygenase</keyword>
<dbReference type="SUPFAM" id="SSF48264">
    <property type="entry name" value="Cytochrome P450"/>
    <property type="match status" value="1"/>
</dbReference>
<dbReference type="InterPro" id="IPR002402">
    <property type="entry name" value="Cyt_P450_E_grp-II"/>
</dbReference>
<evidence type="ECO:0008006" key="16">
    <source>
        <dbReference type="Google" id="ProtNLM"/>
    </source>
</evidence>
<keyword evidence="9" id="KW-0560">Oxidoreductase</keyword>
<keyword evidence="15" id="KW-1185">Reference proteome</keyword>
<feature type="non-terminal residue" evidence="14">
    <location>
        <position position="1"/>
    </location>
</feature>
<evidence type="ECO:0000256" key="4">
    <source>
        <dbReference type="ARBA" id="ARBA00010617"/>
    </source>
</evidence>
<feature type="compositionally biased region" description="Acidic residues" evidence="13">
    <location>
        <begin position="184"/>
        <end position="193"/>
    </location>
</feature>
<sequence>MNLGQTGLSSALFFMRGDDNWKRVRSVVTPAFTTGKLKAMMASIEGIADQFVNNLDVFAKSGETVDMRKYLGAFAMDVISACAYGINVESINNPNHPIVVNAKKILSVDSSLSYAVSVLLPPIARLLRLEPFDKNAIKFFDSLTKEIVNERKRAAKLATNEGKKRSDFIQLMIDNERNDRDFDSDYNSEEEIQELAQNSTKKQSNQTLSEDELTAQGILFFIAGYDTTSASLSHVVYYLSQNKDKQQILREEL</sequence>
<protein>
    <recommendedName>
        <fullName evidence="16">Cytochrome P450</fullName>
    </recommendedName>
</protein>
<evidence type="ECO:0000256" key="5">
    <source>
        <dbReference type="ARBA" id="ARBA00022617"/>
    </source>
</evidence>
<comment type="subcellular location">
    <subcellularLocation>
        <location evidence="3">Endoplasmic reticulum membrane</location>
    </subcellularLocation>
    <subcellularLocation>
        <location evidence="2">Microsome membrane</location>
    </subcellularLocation>
</comment>
<dbReference type="InterPro" id="IPR008072">
    <property type="entry name" value="Cyt_P450_E_CYP3A"/>
</dbReference>
<dbReference type="Pfam" id="PF00067">
    <property type="entry name" value="p450"/>
    <property type="match status" value="1"/>
</dbReference>
<evidence type="ECO:0000256" key="3">
    <source>
        <dbReference type="ARBA" id="ARBA00004586"/>
    </source>
</evidence>
<evidence type="ECO:0000256" key="8">
    <source>
        <dbReference type="ARBA" id="ARBA00022848"/>
    </source>
</evidence>
<keyword evidence="8" id="KW-0492">Microsome</keyword>
<accession>A0A7R9LVM0</accession>
<comment type="cofactor">
    <cofactor evidence="1">
        <name>heme</name>
        <dbReference type="ChEBI" id="CHEBI:30413"/>
    </cofactor>
</comment>
<feature type="compositionally biased region" description="Polar residues" evidence="13">
    <location>
        <begin position="195"/>
        <end position="208"/>
    </location>
</feature>